<dbReference type="PANTHER" id="PTHR13743">
    <property type="entry name" value="BEIGE/BEACH-RELATED"/>
    <property type="match status" value="1"/>
</dbReference>
<dbReference type="SUPFAM" id="SSF81837">
    <property type="entry name" value="BEACH domain"/>
    <property type="match status" value="1"/>
</dbReference>
<dbReference type="PROSITE" id="PS50197">
    <property type="entry name" value="BEACH"/>
    <property type="match status" value="1"/>
</dbReference>
<dbReference type="OrthoDB" id="26681at2759"/>
<keyword evidence="1 3" id="KW-0853">WD repeat</keyword>
<dbReference type="Gene3D" id="2.130.10.10">
    <property type="entry name" value="YVTN repeat-like/Quinoprotein amine dehydrogenase"/>
    <property type="match status" value="1"/>
</dbReference>
<dbReference type="Pfam" id="PF00400">
    <property type="entry name" value="WD40"/>
    <property type="match status" value="3"/>
</dbReference>
<evidence type="ECO:0000256" key="3">
    <source>
        <dbReference type="PROSITE-ProRule" id="PRU00221"/>
    </source>
</evidence>
<dbReference type="EMBL" id="HAAD01001569">
    <property type="protein sequence ID" value="CDG67801.1"/>
    <property type="molecule type" value="mRNA"/>
</dbReference>
<dbReference type="PROSITE" id="PS50294">
    <property type="entry name" value="WD_REPEATS_REGION"/>
    <property type="match status" value="1"/>
</dbReference>
<dbReference type="InterPro" id="IPR001680">
    <property type="entry name" value="WD40_rpt"/>
</dbReference>
<dbReference type="InterPro" id="IPR036372">
    <property type="entry name" value="BEACH_dom_sf"/>
</dbReference>
<dbReference type="AlphaFoldDB" id="T2M6W8"/>
<gene>
    <name evidence="5" type="primary">LYST</name>
</gene>
<evidence type="ECO:0000256" key="2">
    <source>
        <dbReference type="ARBA" id="ARBA00022737"/>
    </source>
</evidence>
<organism evidence="5">
    <name type="scientific">Hydra vulgaris</name>
    <name type="common">Hydra</name>
    <name type="synonym">Hydra attenuata</name>
    <dbReference type="NCBI Taxonomy" id="6087"/>
    <lineage>
        <taxon>Eukaryota</taxon>
        <taxon>Metazoa</taxon>
        <taxon>Cnidaria</taxon>
        <taxon>Hydrozoa</taxon>
        <taxon>Hydroidolina</taxon>
        <taxon>Anthoathecata</taxon>
        <taxon>Aplanulata</taxon>
        <taxon>Hydridae</taxon>
        <taxon>Hydra</taxon>
    </lineage>
</organism>
<dbReference type="SMART" id="SM00320">
    <property type="entry name" value="WD40"/>
    <property type="match status" value="5"/>
</dbReference>
<dbReference type="Gene3D" id="1.10.1540.10">
    <property type="entry name" value="BEACH domain"/>
    <property type="match status" value="1"/>
</dbReference>
<dbReference type="InterPro" id="IPR036322">
    <property type="entry name" value="WD40_repeat_dom_sf"/>
</dbReference>
<dbReference type="PROSITE" id="PS50082">
    <property type="entry name" value="WD_REPEATS_2"/>
    <property type="match status" value="1"/>
</dbReference>
<keyword evidence="2" id="KW-0677">Repeat</keyword>
<feature type="non-terminal residue" evidence="5">
    <location>
        <position position="1"/>
    </location>
</feature>
<evidence type="ECO:0000259" key="4">
    <source>
        <dbReference type="PROSITE" id="PS50197"/>
    </source>
</evidence>
<dbReference type="InterPro" id="IPR058042">
    <property type="entry name" value="CAMSAP_N"/>
</dbReference>
<dbReference type="InterPro" id="IPR050865">
    <property type="entry name" value="BEACH_Domain"/>
</dbReference>
<protein>
    <submittedName>
        <fullName evidence="5">Lysosomal-trafficking regulator</fullName>
    </submittedName>
</protein>
<feature type="domain" description="BEACH" evidence="4">
    <location>
        <begin position="15"/>
        <end position="315"/>
    </location>
</feature>
<dbReference type="InterPro" id="IPR015943">
    <property type="entry name" value="WD40/YVTN_repeat-like_dom_sf"/>
</dbReference>
<name>T2M6W8_HYDVU</name>
<reference evidence="5" key="1">
    <citation type="journal article" date="2013" name="Genome Biol. Evol.">
        <title>Punctuated emergences of genetic and phenotypic innovations in eumetazoan, bilaterian, euteleostome, and hominidae ancestors.</title>
        <authorList>
            <person name="Wenger Y."/>
            <person name="Galliot B."/>
        </authorList>
    </citation>
    <scope>NUCLEOTIDE SEQUENCE</scope>
    <source>
        <tissue evidence="5">Whole animals</tissue>
    </source>
</reference>
<evidence type="ECO:0000313" key="5">
    <source>
        <dbReference type="EMBL" id="CDG67801.1"/>
    </source>
</evidence>
<sequence length="685" mass="76082">MEWEKIFLKNLLLKANLVDLKAKFCASLLWFVCHLGDEVNCGIIPDVTNPIEVTESGNLRVKLTVVNYLTSATLYLVVVRSITNSNPKSFWDLLQVLSQDGVYVIDSNDEPVSEDDLAEIHPFNVLAHLALMDAIMKMHSNSLVTINDVISAIRLDNQFDIPDRTFHSINTTWKLSSFISSTDVKELIPEFFLLQEFLFNNEDFNLGVRQNGEIVHDIALPKWAHNPRLFTLIHMQALESTYVSENLHHWIDLVFGYKQTGTAAVKATNVFHPATYFGVDVSAVKDTIHRRALQTMIETYGQTPSQLFSSPHTKKNMKSASIEASVPTAVENILPGILKEGIVQCEDLQNEDQCTPFPSVVGIDWGSYCGSPFHEIPIVQHFSFSPVVIRQIITSSDSLSAFLCGSNACILTNKSLNSVTIDIGMLTWGWTDSMLRLQHLNGNAKKIFAPMRPDCVTCCAYVPGSEVLFVGGESGVINVWPIKYSNNEPNLDIIGAKQNLLGHDDAITSISINQSFSIVVTSSKDKTAIIWDLNRLCYIRSLPAHENSVDCVAINNVSGDIATACAVEKHSRIYVWTINAKVIGNFLVNDQVMCLAFSCLPDGKAVNVIIAGLYSGEIRFWETWTLQPIRRLIASSSKQPITAISFFNYDASYLITADKSGKITVWSPSDIKLNKLPTLVIVGTQ</sequence>
<dbReference type="PANTHER" id="PTHR13743:SF86">
    <property type="entry name" value="LYSOSOMAL-TRAFFICKING REGULATOR"/>
    <property type="match status" value="1"/>
</dbReference>
<dbReference type="SUPFAM" id="SSF50978">
    <property type="entry name" value="WD40 repeat-like"/>
    <property type="match status" value="1"/>
</dbReference>
<accession>T2M6W8</accession>
<dbReference type="Pfam" id="PF25532">
    <property type="entry name" value="CH_CAMSAP2_N"/>
    <property type="match status" value="1"/>
</dbReference>
<dbReference type="InterPro" id="IPR000409">
    <property type="entry name" value="BEACH_dom"/>
</dbReference>
<proteinExistence type="evidence at transcript level"/>
<feature type="repeat" description="WD" evidence="3">
    <location>
        <begin position="500"/>
        <end position="534"/>
    </location>
</feature>
<dbReference type="PROSITE" id="PS00678">
    <property type="entry name" value="WD_REPEATS_1"/>
    <property type="match status" value="1"/>
</dbReference>
<evidence type="ECO:0000256" key="1">
    <source>
        <dbReference type="ARBA" id="ARBA00022574"/>
    </source>
</evidence>
<dbReference type="InterPro" id="IPR019775">
    <property type="entry name" value="WD40_repeat_CS"/>
</dbReference>
<dbReference type="SMART" id="SM01026">
    <property type="entry name" value="Beach"/>
    <property type="match status" value="1"/>
</dbReference>
<dbReference type="Pfam" id="PF02138">
    <property type="entry name" value="Beach"/>
    <property type="match status" value="1"/>
</dbReference>